<reference evidence="2 3" key="1">
    <citation type="submission" date="2015-11" db="EMBL/GenBank/DDBJ databases">
        <title>Genomic analysis of 38 Legionella species identifies large and diverse effector repertoires.</title>
        <authorList>
            <person name="Burstein D."/>
            <person name="Amaro F."/>
            <person name="Zusman T."/>
            <person name="Lifshitz Z."/>
            <person name="Cohen O."/>
            <person name="Gilbert J.A."/>
            <person name="Pupko T."/>
            <person name="Shuman H.A."/>
            <person name="Segal G."/>
        </authorList>
    </citation>
    <scope>NUCLEOTIDE SEQUENCE [LARGE SCALE GENOMIC DNA]</scope>
    <source>
        <strain evidence="2 3">ATCC 49506</strain>
    </source>
</reference>
<dbReference type="EMBL" id="LNYO01000013">
    <property type="protein sequence ID" value="KTD36447.1"/>
    <property type="molecule type" value="Genomic_DNA"/>
</dbReference>
<gene>
    <name evidence="2" type="ORF">Lnau_1431</name>
</gene>
<organism evidence="2 3">
    <name type="scientific">Legionella nautarum</name>
    <dbReference type="NCBI Taxonomy" id="45070"/>
    <lineage>
        <taxon>Bacteria</taxon>
        <taxon>Pseudomonadati</taxon>
        <taxon>Pseudomonadota</taxon>
        <taxon>Gammaproteobacteria</taxon>
        <taxon>Legionellales</taxon>
        <taxon>Legionellaceae</taxon>
        <taxon>Legionella</taxon>
    </lineage>
</organism>
<keyword evidence="3" id="KW-1185">Reference proteome</keyword>
<sequence length="192" mass="21279">MRFFEREPNFEENSGDATDRRLVFEDVTDQRLAYRPLPQDEGSVTELDNSCWSECYQTFSFSDVVCVVCLGLVGIFGAVGLFLGFAIVDYLTEYIKTLSSGEMALFSLLPPFGGMLMCMALAFCIWARSIDWAERHSARSILNSCQVFFSSSNPCLVGVRSNLRSSASSAQLTELVEAGRVITPTEPTTMTV</sequence>
<protein>
    <recommendedName>
        <fullName evidence="4">Transmembrane protein</fullName>
    </recommendedName>
</protein>
<proteinExistence type="predicted"/>
<keyword evidence="1" id="KW-1133">Transmembrane helix</keyword>
<dbReference type="RefSeq" id="WP_058504440.1">
    <property type="nucleotide sequence ID" value="NZ_CAAAIF010000011.1"/>
</dbReference>
<dbReference type="Proteomes" id="UP000054725">
    <property type="component" value="Unassembled WGS sequence"/>
</dbReference>
<evidence type="ECO:0000313" key="3">
    <source>
        <dbReference type="Proteomes" id="UP000054725"/>
    </source>
</evidence>
<name>A0A0W0WVX4_9GAMM</name>
<comment type="caution">
    <text evidence="2">The sequence shown here is derived from an EMBL/GenBank/DDBJ whole genome shotgun (WGS) entry which is preliminary data.</text>
</comment>
<evidence type="ECO:0000313" key="2">
    <source>
        <dbReference type="EMBL" id="KTD36447.1"/>
    </source>
</evidence>
<dbReference type="AlphaFoldDB" id="A0A0W0WVX4"/>
<feature type="transmembrane region" description="Helical" evidence="1">
    <location>
        <begin position="64"/>
        <end position="88"/>
    </location>
</feature>
<accession>A0A0W0WVX4</accession>
<dbReference type="OrthoDB" id="9997666at2"/>
<keyword evidence="1" id="KW-0472">Membrane</keyword>
<dbReference type="PATRIC" id="fig|45070.6.peg.1499"/>
<keyword evidence="1" id="KW-0812">Transmembrane</keyword>
<evidence type="ECO:0008006" key="4">
    <source>
        <dbReference type="Google" id="ProtNLM"/>
    </source>
</evidence>
<evidence type="ECO:0000256" key="1">
    <source>
        <dbReference type="SAM" id="Phobius"/>
    </source>
</evidence>
<feature type="transmembrane region" description="Helical" evidence="1">
    <location>
        <begin position="108"/>
        <end position="127"/>
    </location>
</feature>